<dbReference type="InterPro" id="IPR036388">
    <property type="entry name" value="WH-like_DNA-bd_sf"/>
</dbReference>
<keyword evidence="3" id="KW-0804">Transcription</keyword>
<dbReference type="InterPro" id="IPR036390">
    <property type="entry name" value="WH_DNA-bd_sf"/>
</dbReference>
<accession>A0A5B8L308</accession>
<evidence type="ECO:0000256" key="3">
    <source>
        <dbReference type="ARBA" id="ARBA00023163"/>
    </source>
</evidence>
<keyword evidence="2" id="KW-0238">DNA-binding</keyword>
<evidence type="ECO:0000313" key="6">
    <source>
        <dbReference type="Proteomes" id="UP000321389"/>
    </source>
</evidence>
<dbReference type="CDD" id="cd00090">
    <property type="entry name" value="HTH_ARSR"/>
    <property type="match status" value="1"/>
</dbReference>
<dbReference type="Gene3D" id="1.10.10.10">
    <property type="entry name" value="Winged helix-like DNA-binding domain superfamily/Winged helix DNA-binding domain"/>
    <property type="match status" value="1"/>
</dbReference>
<organism evidence="5 6">
    <name type="scientific">Nitratireductor mangrovi</name>
    <dbReference type="NCBI Taxonomy" id="2599600"/>
    <lineage>
        <taxon>Bacteria</taxon>
        <taxon>Pseudomonadati</taxon>
        <taxon>Pseudomonadota</taxon>
        <taxon>Alphaproteobacteria</taxon>
        <taxon>Hyphomicrobiales</taxon>
        <taxon>Phyllobacteriaceae</taxon>
        <taxon>Nitratireductor</taxon>
    </lineage>
</organism>
<keyword evidence="1" id="KW-0805">Transcription regulation</keyword>
<protein>
    <submittedName>
        <fullName evidence="5">Helix-turn-helix transcriptional regulator</fullName>
    </submittedName>
</protein>
<dbReference type="Pfam" id="PF01638">
    <property type="entry name" value="HxlR"/>
    <property type="match status" value="1"/>
</dbReference>
<evidence type="ECO:0000313" key="5">
    <source>
        <dbReference type="EMBL" id="QDZ02010.1"/>
    </source>
</evidence>
<gene>
    <name evidence="5" type="ORF">FQ775_17385</name>
</gene>
<dbReference type="EMBL" id="CP042301">
    <property type="protein sequence ID" value="QDZ02010.1"/>
    <property type="molecule type" value="Genomic_DNA"/>
</dbReference>
<reference evidence="5" key="1">
    <citation type="submission" date="2020-04" db="EMBL/GenBank/DDBJ databases">
        <title>Nitratireductor sp. nov. isolated from mangrove soil.</title>
        <authorList>
            <person name="Ye Y."/>
        </authorList>
    </citation>
    <scope>NUCLEOTIDE SEQUENCE</scope>
    <source>
        <strain evidence="5">SY7</strain>
    </source>
</reference>
<dbReference type="GO" id="GO:0003677">
    <property type="term" value="F:DNA binding"/>
    <property type="evidence" value="ECO:0007669"/>
    <property type="project" value="UniProtKB-KW"/>
</dbReference>
<sequence length="238" mass="27332">MARSRGYRQFCPIALAAEVLGERWTALVVRELLCGSLRFNDIQRGVPRMSSALLSRRLKELEQAGIVKHHRSADGRAGEYRVTASGRELLPVLETMGNWAQRWLRHELTAPENLDPDLLMWDVRRRAVAREVPRDGRFVVQFHYEGVPASHRFYWLVFDDDGTDLCVKDPGFEVRLLVRTHIRTMSRIWLGHLDLGEAIRSDRLRLEGSRADIAAFRRWFALSLFAEVGRREVAAAAS</sequence>
<dbReference type="AlphaFoldDB" id="A0A5B8L308"/>
<dbReference type="PROSITE" id="PS51118">
    <property type="entry name" value="HTH_HXLR"/>
    <property type="match status" value="1"/>
</dbReference>
<dbReference type="RefSeq" id="WP_146300651.1">
    <property type="nucleotide sequence ID" value="NZ_CP042301.2"/>
</dbReference>
<dbReference type="InterPro" id="IPR011991">
    <property type="entry name" value="ArsR-like_HTH"/>
</dbReference>
<proteinExistence type="predicted"/>
<keyword evidence="6" id="KW-1185">Reference proteome</keyword>
<dbReference type="SUPFAM" id="SSF46785">
    <property type="entry name" value="Winged helix' DNA-binding domain"/>
    <property type="match status" value="1"/>
</dbReference>
<feature type="domain" description="HTH hxlR-type" evidence="4">
    <location>
        <begin position="11"/>
        <end position="108"/>
    </location>
</feature>
<dbReference type="InterPro" id="IPR036527">
    <property type="entry name" value="SCP2_sterol-bd_dom_sf"/>
</dbReference>
<dbReference type="SUPFAM" id="SSF55718">
    <property type="entry name" value="SCP-like"/>
    <property type="match status" value="1"/>
</dbReference>
<dbReference type="InterPro" id="IPR002577">
    <property type="entry name" value="HTH_HxlR"/>
</dbReference>
<name>A0A5B8L308_9HYPH</name>
<evidence type="ECO:0000256" key="2">
    <source>
        <dbReference type="ARBA" id="ARBA00023125"/>
    </source>
</evidence>
<dbReference type="KEGG" id="niy:FQ775_17385"/>
<evidence type="ECO:0000256" key="1">
    <source>
        <dbReference type="ARBA" id="ARBA00023015"/>
    </source>
</evidence>
<dbReference type="Proteomes" id="UP000321389">
    <property type="component" value="Chromosome"/>
</dbReference>
<evidence type="ECO:0000259" key="4">
    <source>
        <dbReference type="PROSITE" id="PS51118"/>
    </source>
</evidence>
<dbReference type="PANTHER" id="PTHR33204:SF18">
    <property type="entry name" value="TRANSCRIPTIONAL REGULATORY PROTEIN"/>
    <property type="match status" value="1"/>
</dbReference>
<dbReference type="PANTHER" id="PTHR33204">
    <property type="entry name" value="TRANSCRIPTIONAL REGULATOR, MARR FAMILY"/>
    <property type="match status" value="1"/>
</dbReference>
<dbReference type="OrthoDB" id="9782219at2"/>
<dbReference type="GO" id="GO:0006355">
    <property type="term" value="P:regulation of DNA-templated transcription"/>
    <property type="evidence" value="ECO:0007669"/>
    <property type="project" value="UniProtKB-ARBA"/>
</dbReference>